<dbReference type="InterPro" id="IPR008255">
    <property type="entry name" value="Pyr_nucl-diS_OxRdtase_2_AS"/>
</dbReference>
<dbReference type="InterPro" id="IPR005982">
    <property type="entry name" value="Thioredox_Rdtase"/>
</dbReference>
<keyword evidence="5" id="KW-1015">Disulfide bond</keyword>
<evidence type="ECO:0000256" key="8">
    <source>
        <dbReference type="RuleBase" id="RU003881"/>
    </source>
</evidence>
<evidence type="ECO:0000256" key="9">
    <source>
        <dbReference type="SAM" id="MobiDB-lite"/>
    </source>
</evidence>
<proteinExistence type="inferred from homology"/>
<comment type="cofactor">
    <cofactor evidence="8">
        <name>FAD</name>
        <dbReference type="ChEBI" id="CHEBI:57692"/>
    </cofactor>
    <text evidence="8">Binds 1 FAD per subunit.</text>
</comment>
<gene>
    <name evidence="11" type="primary">g5229</name>
    <name evidence="11" type="ORF">VP750_LOCUS4469</name>
</gene>
<accession>A0ABP1FW94</accession>
<evidence type="ECO:0000256" key="2">
    <source>
        <dbReference type="ARBA" id="ARBA00022630"/>
    </source>
</evidence>
<feature type="compositionally biased region" description="Polar residues" evidence="9">
    <location>
        <begin position="375"/>
        <end position="387"/>
    </location>
</feature>
<name>A0ABP1FW94_9CHLO</name>
<evidence type="ECO:0000256" key="3">
    <source>
        <dbReference type="ARBA" id="ARBA00022827"/>
    </source>
</evidence>
<keyword evidence="3 7" id="KW-0274">FAD</keyword>
<keyword evidence="2 7" id="KW-0285">Flavoprotein</keyword>
<dbReference type="PANTHER" id="PTHR48105">
    <property type="entry name" value="THIOREDOXIN REDUCTASE 1-RELATED-RELATED"/>
    <property type="match status" value="1"/>
</dbReference>
<dbReference type="PROSITE" id="PS00573">
    <property type="entry name" value="PYRIDINE_REDOX_2"/>
    <property type="match status" value="1"/>
</dbReference>
<feature type="region of interest" description="Disordered" evidence="9">
    <location>
        <begin position="349"/>
        <end position="387"/>
    </location>
</feature>
<protein>
    <recommendedName>
        <fullName evidence="7">Thioredoxin reductase</fullName>
        <ecNumber evidence="7">1.8.1.9</ecNumber>
    </recommendedName>
</protein>
<evidence type="ECO:0000259" key="10">
    <source>
        <dbReference type="Pfam" id="PF07992"/>
    </source>
</evidence>
<evidence type="ECO:0000256" key="7">
    <source>
        <dbReference type="RuleBase" id="RU003880"/>
    </source>
</evidence>
<keyword evidence="4 7" id="KW-0560">Oxidoreductase</keyword>
<sequence length="394" mass="41299">MGPDEKMKTSLCIIGSGPAAHTAAVYAARAELQPILFEGWLANGIAAGGQLTTTTDVENFPGFPEGIMGGDLTDKFRAQSERFGTRIFSETVTKVDLSRRPFKVWTDEKAVEAETVIISTGAVAKRLDFPGAGEVNGFWNKGISACAVCDGAAPMFRKKPLAVIGGGDSAMEEATFLTKYGSKVYLIHRRDEFRASKIMQSRVMENPKIEVLWNSVVEKAHGNEKGLLGGLAVKNVKTGEVKDVPVSGLFFAIGHEPASTFLKGQVTTDEDGYIKTVPGTTETSVPGVFAAGDVQDKKWRQAITAAGTGCMAALQAEHFLQVHGAAEAAPAKITAEGGTAKPLENGITAEGGAAKPLENGITAEGGAAKPLENGITHQNGVSVNGNSPQLVAAL</sequence>
<keyword evidence="6 7" id="KW-0676">Redox-active center</keyword>
<keyword evidence="8" id="KW-0521">NADP</keyword>
<comment type="similarity">
    <text evidence="1 7">Belongs to the class-II pyridine nucleotide-disulfide oxidoreductase family.</text>
</comment>
<dbReference type="PRINTS" id="PR00469">
    <property type="entry name" value="PNDRDTASEII"/>
</dbReference>
<organism evidence="11 12">
    <name type="scientific">Coccomyxa viridis</name>
    <dbReference type="NCBI Taxonomy" id="1274662"/>
    <lineage>
        <taxon>Eukaryota</taxon>
        <taxon>Viridiplantae</taxon>
        <taxon>Chlorophyta</taxon>
        <taxon>core chlorophytes</taxon>
        <taxon>Trebouxiophyceae</taxon>
        <taxon>Trebouxiophyceae incertae sedis</taxon>
        <taxon>Coccomyxaceae</taxon>
        <taxon>Coccomyxa</taxon>
    </lineage>
</organism>
<evidence type="ECO:0000313" key="11">
    <source>
        <dbReference type="EMBL" id="CAL5222810.1"/>
    </source>
</evidence>
<reference evidence="11 12" key="1">
    <citation type="submission" date="2024-06" db="EMBL/GenBank/DDBJ databases">
        <authorList>
            <person name="Kraege A."/>
            <person name="Thomma B."/>
        </authorList>
    </citation>
    <scope>NUCLEOTIDE SEQUENCE [LARGE SCALE GENOMIC DNA]</scope>
</reference>
<feature type="domain" description="FAD/NAD(P)-binding" evidence="10">
    <location>
        <begin position="10"/>
        <end position="309"/>
    </location>
</feature>
<dbReference type="InterPro" id="IPR036188">
    <property type="entry name" value="FAD/NAD-bd_sf"/>
</dbReference>
<dbReference type="EMBL" id="CAXHTA020000007">
    <property type="protein sequence ID" value="CAL5222810.1"/>
    <property type="molecule type" value="Genomic_DNA"/>
</dbReference>
<dbReference type="Pfam" id="PF07992">
    <property type="entry name" value="Pyr_redox_2"/>
    <property type="match status" value="1"/>
</dbReference>
<dbReference type="Gene3D" id="3.50.50.60">
    <property type="entry name" value="FAD/NAD(P)-binding domain"/>
    <property type="match status" value="2"/>
</dbReference>
<comment type="subunit">
    <text evidence="7">Homodimer.</text>
</comment>
<dbReference type="InterPro" id="IPR050097">
    <property type="entry name" value="Ferredoxin-NADP_redctase_2"/>
</dbReference>
<keyword evidence="12" id="KW-1185">Reference proteome</keyword>
<dbReference type="SUPFAM" id="SSF51905">
    <property type="entry name" value="FAD/NAD(P)-binding domain"/>
    <property type="match status" value="1"/>
</dbReference>
<dbReference type="NCBIfam" id="TIGR01292">
    <property type="entry name" value="TRX_reduct"/>
    <property type="match status" value="1"/>
</dbReference>
<evidence type="ECO:0000256" key="4">
    <source>
        <dbReference type="ARBA" id="ARBA00023002"/>
    </source>
</evidence>
<evidence type="ECO:0000256" key="6">
    <source>
        <dbReference type="ARBA" id="ARBA00023284"/>
    </source>
</evidence>
<comment type="catalytic activity">
    <reaction evidence="7">
        <text>[thioredoxin]-dithiol + NADP(+) = [thioredoxin]-disulfide + NADPH + H(+)</text>
        <dbReference type="Rhea" id="RHEA:20345"/>
        <dbReference type="Rhea" id="RHEA-COMP:10698"/>
        <dbReference type="Rhea" id="RHEA-COMP:10700"/>
        <dbReference type="ChEBI" id="CHEBI:15378"/>
        <dbReference type="ChEBI" id="CHEBI:29950"/>
        <dbReference type="ChEBI" id="CHEBI:50058"/>
        <dbReference type="ChEBI" id="CHEBI:57783"/>
        <dbReference type="ChEBI" id="CHEBI:58349"/>
        <dbReference type="EC" id="1.8.1.9"/>
    </reaction>
</comment>
<dbReference type="PRINTS" id="PR00368">
    <property type="entry name" value="FADPNR"/>
</dbReference>
<comment type="caution">
    <text evidence="11">The sequence shown here is derived from an EMBL/GenBank/DDBJ whole genome shotgun (WGS) entry which is preliminary data.</text>
</comment>
<dbReference type="InterPro" id="IPR023753">
    <property type="entry name" value="FAD/NAD-binding_dom"/>
</dbReference>
<evidence type="ECO:0000256" key="1">
    <source>
        <dbReference type="ARBA" id="ARBA00009333"/>
    </source>
</evidence>
<evidence type="ECO:0000313" key="12">
    <source>
        <dbReference type="Proteomes" id="UP001497392"/>
    </source>
</evidence>
<evidence type="ECO:0000256" key="5">
    <source>
        <dbReference type="ARBA" id="ARBA00023157"/>
    </source>
</evidence>
<dbReference type="Proteomes" id="UP001497392">
    <property type="component" value="Unassembled WGS sequence"/>
</dbReference>
<dbReference type="EC" id="1.8.1.9" evidence="7"/>